<name>A0ABS6JWQ9_9BACI</name>
<reference evidence="2 3" key="1">
    <citation type="submission" date="2021-06" db="EMBL/GenBank/DDBJ databases">
        <title>Bacillus sp. RD4P76, an endophyte from a halophyte.</title>
        <authorList>
            <person name="Sun J.-Q."/>
        </authorList>
    </citation>
    <scope>NUCLEOTIDE SEQUENCE [LARGE SCALE GENOMIC DNA]</scope>
    <source>
        <strain evidence="2 3">JCM 17098</strain>
    </source>
</reference>
<keyword evidence="3" id="KW-1185">Reference proteome</keyword>
<sequence>MDWLGIGVFILSLGFAVGVISLIPVLNKLASTLGATAVTIEKTHKTIDDLTGETKLMLQQTNETIADLNNKMAKLDPLFQIVHDTGESAHHLTSSLVRITGAKADHVHTGTEILDRNKLQGLVRGAAFIYYLKQAKNQMDRTK</sequence>
<dbReference type="InterPro" id="IPR009293">
    <property type="entry name" value="UPF0478"/>
</dbReference>
<dbReference type="PANTHER" id="PTHR40070:SF1">
    <property type="entry name" value="UPF0478 PROTEIN YTXG"/>
    <property type="match status" value="1"/>
</dbReference>
<evidence type="ECO:0000256" key="1">
    <source>
        <dbReference type="SAM" id="Phobius"/>
    </source>
</evidence>
<gene>
    <name evidence="2" type="ORF">KS407_15545</name>
</gene>
<dbReference type="PANTHER" id="PTHR40070">
    <property type="entry name" value="UPF0478 PROTEIN YTXG"/>
    <property type="match status" value="1"/>
</dbReference>
<dbReference type="Pfam" id="PF06103">
    <property type="entry name" value="DUF948"/>
    <property type="match status" value="1"/>
</dbReference>
<keyword evidence="1" id="KW-1133">Transmembrane helix</keyword>
<keyword evidence="1" id="KW-0472">Membrane</keyword>
<dbReference type="RefSeq" id="WP_088073485.1">
    <property type="nucleotide sequence ID" value="NZ_JAHQCR010000062.1"/>
</dbReference>
<evidence type="ECO:0000313" key="2">
    <source>
        <dbReference type="EMBL" id="MBU9722830.1"/>
    </source>
</evidence>
<keyword evidence="1" id="KW-0812">Transmembrane</keyword>
<dbReference type="EMBL" id="JAHQCR010000062">
    <property type="protein sequence ID" value="MBU9722830.1"/>
    <property type="molecule type" value="Genomic_DNA"/>
</dbReference>
<protein>
    <submittedName>
        <fullName evidence="2">DUF948 domain-containing protein</fullName>
    </submittedName>
</protein>
<dbReference type="Proteomes" id="UP000790580">
    <property type="component" value="Unassembled WGS sequence"/>
</dbReference>
<feature type="transmembrane region" description="Helical" evidence="1">
    <location>
        <begin position="6"/>
        <end position="26"/>
    </location>
</feature>
<proteinExistence type="predicted"/>
<comment type="caution">
    <text evidence="2">The sequence shown here is derived from an EMBL/GenBank/DDBJ whole genome shotgun (WGS) entry which is preliminary data.</text>
</comment>
<accession>A0ABS6JWQ9</accession>
<evidence type="ECO:0000313" key="3">
    <source>
        <dbReference type="Proteomes" id="UP000790580"/>
    </source>
</evidence>
<organism evidence="2 3">
    <name type="scientific">Evansella alkalicola</name>
    <dbReference type="NCBI Taxonomy" id="745819"/>
    <lineage>
        <taxon>Bacteria</taxon>
        <taxon>Bacillati</taxon>
        <taxon>Bacillota</taxon>
        <taxon>Bacilli</taxon>
        <taxon>Bacillales</taxon>
        <taxon>Bacillaceae</taxon>
        <taxon>Evansella</taxon>
    </lineage>
</organism>